<dbReference type="GO" id="GO:0006505">
    <property type="term" value="P:GPI anchor metabolic process"/>
    <property type="evidence" value="ECO:0007669"/>
    <property type="project" value="TreeGrafter"/>
</dbReference>
<accession>A0A8S3Z3M7</accession>
<dbReference type="GO" id="GO:0016020">
    <property type="term" value="C:membrane"/>
    <property type="evidence" value="ECO:0007669"/>
    <property type="project" value="GOC"/>
</dbReference>
<proteinExistence type="predicted"/>
<reference evidence="2" key="1">
    <citation type="submission" date="2021-04" db="EMBL/GenBank/DDBJ databases">
        <authorList>
            <consortium name="Molecular Ecology Group"/>
        </authorList>
    </citation>
    <scope>NUCLEOTIDE SEQUENCE</scope>
</reference>
<evidence type="ECO:0000313" key="3">
    <source>
        <dbReference type="Proteomes" id="UP000678393"/>
    </source>
</evidence>
<feature type="transmembrane region" description="Helical" evidence="1">
    <location>
        <begin position="430"/>
        <end position="452"/>
    </location>
</feature>
<keyword evidence="1" id="KW-0812">Transmembrane</keyword>
<dbReference type="PANTHER" id="PTHR15495:SF7">
    <property type="entry name" value="GPI INOSITOL-DEACYLASE"/>
    <property type="match status" value="1"/>
</dbReference>
<gene>
    <name evidence="2" type="ORF">CUNI_LOCUS7768</name>
</gene>
<feature type="transmembrane region" description="Helical" evidence="1">
    <location>
        <begin position="391"/>
        <end position="418"/>
    </location>
</feature>
<evidence type="ECO:0000256" key="1">
    <source>
        <dbReference type="SAM" id="Phobius"/>
    </source>
</evidence>
<feature type="transmembrane region" description="Helical" evidence="1">
    <location>
        <begin position="323"/>
        <end position="341"/>
    </location>
</feature>
<dbReference type="AlphaFoldDB" id="A0A8S3Z3M7"/>
<dbReference type="EMBL" id="CAJHNH020001240">
    <property type="protein sequence ID" value="CAG5122210.1"/>
    <property type="molecule type" value="Genomic_DNA"/>
</dbReference>
<organism evidence="2 3">
    <name type="scientific">Candidula unifasciata</name>
    <dbReference type="NCBI Taxonomy" id="100452"/>
    <lineage>
        <taxon>Eukaryota</taxon>
        <taxon>Metazoa</taxon>
        <taxon>Spiralia</taxon>
        <taxon>Lophotrochozoa</taxon>
        <taxon>Mollusca</taxon>
        <taxon>Gastropoda</taxon>
        <taxon>Heterobranchia</taxon>
        <taxon>Euthyneura</taxon>
        <taxon>Panpulmonata</taxon>
        <taxon>Eupulmonata</taxon>
        <taxon>Stylommatophora</taxon>
        <taxon>Helicina</taxon>
        <taxon>Helicoidea</taxon>
        <taxon>Geomitridae</taxon>
        <taxon>Candidula</taxon>
    </lineage>
</organism>
<keyword evidence="3" id="KW-1185">Reference proteome</keyword>
<evidence type="ECO:0000313" key="2">
    <source>
        <dbReference type="EMBL" id="CAG5122210.1"/>
    </source>
</evidence>
<dbReference type="GO" id="GO:0005783">
    <property type="term" value="C:endoplasmic reticulum"/>
    <property type="evidence" value="ECO:0007669"/>
    <property type="project" value="TreeGrafter"/>
</dbReference>
<keyword evidence="1" id="KW-1133">Transmembrane helix</keyword>
<dbReference type="GO" id="GO:0006888">
    <property type="term" value="P:endoplasmic reticulum to Golgi vesicle-mediated transport"/>
    <property type="evidence" value="ECO:0007669"/>
    <property type="project" value="TreeGrafter"/>
</dbReference>
<protein>
    <submittedName>
        <fullName evidence="2">Uncharacterized protein</fullName>
    </submittedName>
</protein>
<dbReference type="Pfam" id="PF24660">
    <property type="entry name" value="PGAP1_3rd"/>
    <property type="match status" value="1"/>
</dbReference>
<name>A0A8S3Z3M7_9EUPU</name>
<feature type="transmembrane region" description="Helical" evidence="1">
    <location>
        <begin position="473"/>
        <end position="497"/>
    </location>
</feature>
<dbReference type="InterPro" id="IPR039529">
    <property type="entry name" value="PGAP1/BST1"/>
</dbReference>
<sequence length="601" mass="67775">MVLLTVRALFDTVDRHTGQFFKHHFLSNNGISNYLTHEENKTIILDPKAKWEVHTERLWKFASRKVTTTTLFAIPLAAEEGKNYDAVLIMSNLSNSDWVCYCDIPKHQEKCTTCTSLSHRSRLLPPLNSNSKYVQVMHQDIPLTNDTHIIIIIPPGEKMVSISVDHYNSNLRHLIYHMPNTYDTIISYPISVTDGAAMLKISNGSTFYSLHLAGLSLPTNAYTAVVMPQGCRKHNAEMYEGNVLRLHIPWSHADTYTYSDFGKEASIPVKLQAGRPAEYDWRLDASEPHLEMFLHPYCHYQLRLFVATQDSLGQAVRFYGIQFPGYYVAVLLMTLSGVIIAQSKGQVSIVMVLRFIIRFGPVTNLLTKLGIPRDDATALTEEGINFTILPLLMYLCAWFVAYLQALLAFGLLSMLSYFGRLFVCVQLVDWLYCSTFMCGTVGIMCISSLLICKTLHLLYVIGRKLDSKDTHRRLTLIFPIVLLVNSQILLSFGPFVIWVKNGAYTGNWFQQLSPDPSRLPALVCCVCVCLLLYADDIIPTQVQGAVSGWLIRLLAVVTVLYSMESVYRLPTFTALTSLITAAPTVLGLVSQLMNTDRRKKE</sequence>
<dbReference type="PANTHER" id="PTHR15495">
    <property type="entry name" value="NEGATIVE REGULATOR OF VESICLE FORMATION-RELATED"/>
    <property type="match status" value="1"/>
</dbReference>
<feature type="transmembrane region" description="Helical" evidence="1">
    <location>
        <begin position="517"/>
        <end position="534"/>
    </location>
</feature>
<feature type="transmembrane region" description="Helical" evidence="1">
    <location>
        <begin position="569"/>
        <end position="589"/>
    </location>
</feature>
<dbReference type="GO" id="GO:0050185">
    <property type="term" value="F:phosphatidylinositol deacylase activity"/>
    <property type="evidence" value="ECO:0007669"/>
    <property type="project" value="TreeGrafter"/>
</dbReference>
<dbReference type="Proteomes" id="UP000678393">
    <property type="component" value="Unassembled WGS sequence"/>
</dbReference>
<dbReference type="OrthoDB" id="348976at2759"/>
<comment type="caution">
    <text evidence="2">The sequence shown here is derived from an EMBL/GenBank/DDBJ whole genome shotgun (WGS) entry which is preliminary data.</text>
</comment>
<keyword evidence="1" id="KW-0472">Membrane</keyword>
<feature type="transmembrane region" description="Helical" evidence="1">
    <location>
        <begin position="546"/>
        <end position="563"/>
    </location>
</feature>